<gene>
    <name evidence="1" type="ORF">N7496_004425</name>
</gene>
<protein>
    <submittedName>
        <fullName evidence="1">Uncharacterized protein</fullName>
    </submittedName>
</protein>
<reference evidence="1" key="1">
    <citation type="submission" date="2022-11" db="EMBL/GenBank/DDBJ databases">
        <authorList>
            <person name="Petersen C."/>
        </authorList>
    </citation>
    <scope>NUCLEOTIDE SEQUENCE</scope>
    <source>
        <strain evidence="1">IBT 29864</strain>
    </source>
</reference>
<keyword evidence="2" id="KW-1185">Reference proteome</keyword>
<dbReference type="Proteomes" id="UP001147782">
    <property type="component" value="Unassembled WGS sequence"/>
</dbReference>
<dbReference type="EMBL" id="JAPZBS010000002">
    <property type="protein sequence ID" value="KAJ5381997.1"/>
    <property type="molecule type" value="Genomic_DNA"/>
</dbReference>
<accession>A0A9W9SNZ3</accession>
<dbReference type="AlphaFoldDB" id="A0A9W9SNZ3"/>
<dbReference type="RefSeq" id="XP_056559568.1">
    <property type="nucleotide sequence ID" value="XM_056697356.1"/>
</dbReference>
<reference evidence="1" key="2">
    <citation type="journal article" date="2023" name="IMA Fungus">
        <title>Comparative genomic study of the Penicillium genus elucidates a diverse pangenome and 15 lateral gene transfer events.</title>
        <authorList>
            <person name="Petersen C."/>
            <person name="Sorensen T."/>
            <person name="Nielsen M.R."/>
            <person name="Sondergaard T.E."/>
            <person name="Sorensen J.L."/>
            <person name="Fitzpatrick D.A."/>
            <person name="Frisvad J.C."/>
            <person name="Nielsen K.L."/>
        </authorList>
    </citation>
    <scope>NUCLEOTIDE SEQUENCE</scope>
    <source>
        <strain evidence="1">IBT 29864</strain>
    </source>
</reference>
<evidence type="ECO:0000313" key="1">
    <source>
        <dbReference type="EMBL" id="KAJ5381997.1"/>
    </source>
</evidence>
<dbReference type="GeneID" id="81436533"/>
<comment type="caution">
    <text evidence="1">The sequence shown here is derived from an EMBL/GenBank/DDBJ whole genome shotgun (WGS) entry which is preliminary data.</text>
</comment>
<proteinExistence type="predicted"/>
<evidence type="ECO:0000313" key="2">
    <source>
        <dbReference type="Proteomes" id="UP001147782"/>
    </source>
</evidence>
<name>A0A9W9SNZ3_9EURO</name>
<sequence length="132" mass="15566">MDPWSKELEGRYAQYKQSVFETKDARDRYRAEENSKDHFRVACLAIDLGEHALKYVPNSPNPALPEYRHMAHIRSAYDRLYVLHTWWNAYDDVPRTWNHIEEAGKCIVQAEKALAQAKMQKDYYARSNQTTS</sequence>
<organism evidence="1 2">
    <name type="scientific">Penicillium cataractarum</name>
    <dbReference type="NCBI Taxonomy" id="2100454"/>
    <lineage>
        <taxon>Eukaryota</taxon>
        <taxon>Fungi</taxon>
        <taxon>Dikarya</taxon>
        <taxon>Ascomycota</taxon>
        <taxon>Pezizomycotina</taxon>
        <taxon>Eurotiomycetes</taxon>
        <taxon>Eurotiomycetidae</taxon>
        <taxon>Eurotiales</taxon>
        <taxon>Aspergillaceae</taxon>
        <taxon>Penicillium</taxon>
    </lineage>
</organism>